<evidence type="ECO:0000259" key="1">
    <source>
        <dbReference type="PROSITE" id="PS50057"/>
    </source>
</evidence>
<comment type="caution">
    <text evidence="2">The sequence shown here is derived from an EMBL/GenBank/DDBJ whole genome shotgun (WGS) entry which is preliminary data.</text>
</comment>
<organism evidence="2 3">
    <name type="scientific">Ignelater luminosus</name>
    <name type="common">Cucubano</name>
    <name type="synonym">Pyrophorus luminosus</name>
    <dbReference type="NCBI Taxonomy" id="2038154"/>
    <lineage>
        <taxon>Eukaryota</taxon>
        <taxon>Metazoa</taxon>
        <taxon>Ecdysozoa</taxon>
        <taxon>Arthropoda</taxon>
        <taxon>Hexapoda</taxon>
        <taxon>Insecta</taxon>
        <taxon>Pterygota</taxon>
        <taxon>Neoptera</taxon>
        <taxon>Endopterygota</taxon>
        <taxon>Coleoptera</taxon>
        <taxon>Polyphaga</taxon>
        <taxon>Elateriformia</taxon>
        <taxon>Elateroidea</taxon>
        <taxon>Elateridae</taxon>
        <taxon>Agrypninae</taxon>
        <taxon>Pyrophorini</taxon>
        <taxon>Ignelater</taxon>
    </lineage>
</organism>
<dbReference type="InterPro" id="IPR009721">
    <property type="entry name" value="O-acyltransferase_WSD1_C"/>
</dbReference>
<dbReference type="Proteomes" id="UP000801492">
    <property type="component" value="Unassembled WGS sequence"/>
</dbReference>
<feature type="domain" description="FERM" evidence="1">
    <location>
        <begin position="141"/>
        <end position="193"/>
    </location>
</feature>
<gene>
    <name evidence="2" type="ORF">ILUMI_18680</name>
</gene>
<keyword evidence="3" id="KW-1185">Reference proteome</keyword>
<proteinExistence type="predicted"/>
<reference evidence="2" key="1">
    <citation type="submission" date="2019-08" db="EMBL/GenBank/DDBJ databases">
        <title>The genome of the North American firefly Photinus pyralis.</title>
        <authorList>
            <consortium name="Photinus pyralis genome working group"/>
            <person name="Fallon T.R."/>
            <person name="Sander Lower S.E."/>
            <person name="Weng J.-K."/>
        </authorList>
    </citation>
    <scope>NUCLEOTIDE SEQUENCE</scope>
    <source>
        <strain evidence="2">TRF0915ILg1</strain>
        <tissue evidence="2">Whole body</tissue>
    </source>
</reference>
<evidence type="ECO:0000313" key="2">
    <source>
        <dbReference type="EMBL" id="KAF2887493.1"/>
    </source>
</evidence>
<protein>
    <recommendedName>
        <fullName evidence="1">FERM domain-containing protein</fullName>
    </recommendedName>
</protein>
<dbReference type="Pfam" id="PF06974">
    <property type="entry name" value="WS_DGAT_C"/>
    <property type="match status" value="1"/>
</dbReference>
<feature type="non-terminal residue" evidence="2">
    <location>
        <position position="193"/>
    </location>
</feature>
<name>A0A8K0CN44_IGNLU</name>
<accession>A0A8K0CN44</accession>
<sequence>NSDFTEEITVAVPLLLRSTELPYLKQIKLEDIEVENSFTACSFHFPIGISERPNQFDIISRLKLMTKKSKILKAHYQISELFEAIVYFCLPQPLIAYFLKLVPYTAVLSFLPGIPQVTCFDGLVNISDFLLWTTHGLDIGSSIMIYTYDGRLHTSLSIDKALVENFGDVQEITKSIFKYLDLLEEEISTYGVM</sequence>
<dbReference type="EMBL" id="VTPC01083248">
    <property type="protein sequence ID" value="KAF2887493.1"/>
    <property type="molecule type" value="Genomic_DNA"/>
</dbReference>
<dbReference type="AlphaFoldDB" id="A0A8K0CN44"/>
<dbReference type="OrthoDB" id="619536at2759"/>
<dbReference type="InterPro" id="IPR000299">
    <property type="entry name" value="FERM_domain"/>
</dbReference>
<evidence type="ECO:0000313" key="3">
    <source>
        <dbReference type="Proteomes" id="UP000801492"/>
    </source>
</evidence>
<dbReference type="PROSITE" id="PS50057">
    <property type="entry name" value="FERM_3"/>
    <property type="match status" value="1"/>
</dbReference>